<feature type="compositionally biased region" description="Acidic residues" evidence="1">
    <location>
        <begin position="115"/>
        <end position="124"/>
    </location>
</feature>
<organism evidence="2 3">
    <name type="scientific">Monilinia laxa</name>
    <name type="common">Brown rot fungus</name>
    <name type="synonym">Sclerotinia laxa</name>
    <dbReference type="NCBI Taxonomy" id="61186"/>
    <lineage>
        <taxon>Eukaryota</taxon>
        <taxon>Fungi</taxon>
        <taxon>Dikarya</taxon>
        <taxon>Ascomycota</taxon>
        <taxon>Pezizomycotina</taxon>
        <taxon>Leotiomycetes</taxon>
        <taxon>Helotiales</taxon>
        <taxon>Sclerotiniaceae</taxon>
        <taxon>Monilinia</taxon>
    </lineage>
</organism>
<feature type="region of interest" description="Disordered" evidence="1">
    <location>
        <begin position="104"/>
        <end position="124"/>
    </location>
</feature>
<dbReference type="Proteomes" id="UP000326757">
    <property type="component" value="Unassembled WGS sequence"/>
</dbReference>
<protein>
    <submittedName>
        <fullName evidence="2">Uncharacterized protein</fullName>
    </submittedName>
</protein>
<evidence type="ECO:0000313" key="2">
    <source>
        <dbReference type="EMBL" id="KAB8298798.1"/>
    </source>
</evidence>
<evidence type="ECO:0000313" key="3">
    <source>
        <dbReference type="Proteomes" id="UP000326757"/>
    </source>
</evidence>
<feature type="region of interest" description="Disordered" evidence="1">
    <location>
        <begin position="16"/>
        <end position="50"/>
    </location>
</feature>
<sequence>MPPSIMNHRRKILHSSIASPPLSKESTASHLPNPIAFSPHTKALQEPSQIPSHPLTNRILHLNPIPRSIFPLDLFQMFAIPMISDQPTDQKFGAQRVSCGERQSMMHKDGVTDGLIDDSVEDVG</sequence>
<accession>A0A5N6K7P5</accession>
<name>A0A5N6K7P5_MONLA</name>
<dbReference type="EMBL" id="VIGI01000006">
    <property type="protein sequence ID" value="KAB8298798.1"/>
    <property type="molecule type" value="Genomic_DNA"/>
</dbReference>
<reference evidence="2 3" key="1">
    <citation type="submission" date="2019-06" db="EMBL/GenBank/DDBJ databases">
        <title>Genome Sequence of the Brown Rot Fungal Pathogen Monilinia laxa.</title>
        <authorList>
            <person name="De Miccolis Angelini R.M."/>
            <person name="Landi L."/>
            <person name="Abate D."/>
            <person name="Pollastro S."/>
            <person name="Romanazzi G."/>
            <person name="Faretra F."/>
        </authorList>
    </citation>
    <scope>NUCLEOTIDE SEQUENCE [LARGE SCALE GENOMIC DNA]</scope>
    <source>
        <strain evidence="2 3">Mlax316</strain>
    </source>
</reference>
<gene>
    <name evidence="2" type="ORF">EYC80_000971</name>
</gene>
<proteinExistence type="predicted"/>
<comment type="caution">
    <text evidence="2">The sequence shown here is derived from an EMBL/GenBank/DDBJ whole genome shotgun (WGS) entry which is preliminary data.</text>
</comment>
<dbReference type="AlphaFoldDB" id="A0A5N6K7P5"/>
<keyword evidence="3" id="KW-1185">Reference proteome</keyword>
<evidence type="ECO:0000256" key="1">
    <source>
        <dbReference type="SAM" id="MobiDB-lite"/>
    </source>
</evidence>